<dbReference type="EnsemblPlants" id="OB02G13950.1">
    <property type="protein sequence ID" value="OB02G13950.1"/>
    <property type="gene ID" value="OB02G13950"/>
</dbReference>
<reference evidence="1" key="1">
    <citation type="submission" date="2013-04" db="UniProtKB">
        <authorList>
            <consortium name="EnsemblPlants"/>
        </authorList>
    </citation>
    <scope>IDENTIFICATION</scope>
</reference>
<keyword evidence="2" id="KW-1185">Reference proteome</keyword>
<dbReference type="Proteomes" id="UP000006038">
    <property type="component" value="Unassembled WGS sequence"/>
</dbReference>
<evidence type="ECO:0000313" key="2">
    <source>
        <dbReference type="Proteomes" id="UP000006038"/>
    </source>
</evidence>
<organism evidence="1">
    <name type="scientific">Oryza brachyantha</name>
    <name type="common">malo sina</name>
    <dbReference type="NCBI Taxonomy" id="4533"/>
    <lineage>
        <taxon>Eukaryota</taxon>
        <taxon>Viridiplantae</taxon>
        <taxon>Streptophyta</taxon>
        <taxon>Embryophyta</taxon>
        <taxon>Tracheophyta</taxon>
        <taxon>Spermatophyta</taxon>
        <taxon>Magnoliopsida</taxon>
        <taxon>Liliopsida</taxon>
        <taxon>Poales</taxon>
        <taxon>Poaceae</taxon>
        <taxon>BOP clade</taxon>
        <taxon>Oryzoideae</taxon>
        <taxon>Oryzeae</taxon>
        <taxon>Oryzinae</taxon>
        <taxon>Oryza</taxon>
    </lineage>
</organism>
<name>J3L9S8_ORYBR</name>
<dbReference type="HOGENOM" id="CLU_3071894_0_0_1"/>
<evidence type="ECO:0000313" key="1">
    <source>
        <dbReference type="EnsemblPlants" id="OB02G13950.1"/>
    </source>
</evidence>
<sequence>MYAHHAWRSVAPSITKSVKNALICFSLSCLLNHQTEMTVFGEREEMHVIRGRT</sequence>
<accession>J3L9S8</accession>
<protein>
    <submittedName>
        <fullName evidence="1">Uncharacterized protein</fullName>
    </submittedName>
</protein>
<proteinExistence type="predicted"/>
<dbReference type="Gramene" id="OB02G13950.1">
    <property type="protein sequence ID" value="OB02G13950.1"/>
    <property type="gene ID" value="OB02G13950"/>
</dbReference>
<dbReference type="AlphaFoldDB" id="J3L9S8"/>